<evidence type="ECO:0000259" key="13">
    <source>
        <dbReference type="PROSITE" id="PS50222"/>
    </source>
</evidence>
<feature type="domain" description="EH" evidence="12">
    <location>
        <begin position="226"/>
        <end position="315"/>
    </location>
</feature>
<feature type="compositionally biased region" description="Basic and acidic residues" evidence="8">
    <location>
        <begin position="341"/>
        <end position="353"/>
    </location>
</feature>
<dbReference type="Pfam" id="PF16652">
    <property type="entry name" value="PH_13"/>
    <property type="match status" value="1"/>
</dbReference>
<dbReference type="InterPro" id="IPR051480">
    <property type="entry name" value="Endocytic_GEF_Adapter"/>
</dbReference>
<evidence type="ECO:0000313" key="14">
    <source>
        <dbReference type="Proteomes" id="UP000694846"/>
    </source>
</evidence>
<dbReference type="InterPro" id="IPR000219">
    <property type="entry name" value="DH_dom"/>
</dbReference>
<dbReference type="InterPro" id="IPR001452">
    <property type="entry name" value="SH3_domain"/>
</dbReference>
<feature type="region of interest" description="Disordered" evidence="8">
    <location>
        <begin position="407"/>
        <end position="444"/>
    </location>
</feature>
<keyword evidence="14" id="KW-1185">Reference proteome</keyword>
<dbReference type="PRINTS" id="PR00452">
    <property type="entry name" value="SH3DOMAIN"/>
</dbReference>
<dbReference type="PANTHER" id="PTHR46006">
    <property type="entry name" value="RHO GUANINE NUCLEOTIDE EXCHANGE FACTOR AT 64C, ISOFORM A"/>
    <property type="match status" value="1"/>
</dbReference>
<dbReference type="CDD" id="cd11839">
    <property type="entry name" value="SH3_Intersectin_4"/>
    <property type="match status" value="1"/>
</dbReference>
<dbReference type="InterPro" id="IPR011993">
    <property type="entry name" value="PH-like_dom_sf"/>
</dbReference>
<evidence type="ECO:0000256" key="2">
    <source>
        <dbReference type="ARBA" id="ARBA00022443"/>
    </source>
</evidence>
<dbReference type="RefSeq" id="XP_025420988.1">
    <property type="nucleotide sequence ID" value="XM_025565203.1"/>
</dbReference>
<evidence type="ECO:0000313" key="16">
    <source>
        <dbReference type="RefSeq" id="XP_025420987.1"/>
    </source>
</evidence>
<dbReference type="GO" id="GO:0005085">
    <property type="term" value="F:guanyl-nucleotide exchange factor activity"/>
    <property type="evidence" value="ECO:0007669"/>
    <property type="project" value="InterPro"/>
</dbReference>
<feature type="domain" description="EF-hand" evidence="13">
    <location>
        <begin position="259"/>
        <end position="294"/>
    </location>
</feature>
<reference evidence="15 16" key="1">
    <citation type="submission" date="2025-04" db="UniProtKB">
        <authorList>
            <consortium name="RefSeq"/>
        </authorList>
    </citation>
    <scope>IDENTIFICATION</scope>
    <source>
        <tissue evidence="15 16">Whole body</tissue>
    </source>
</reference>
<dbReference type="CDD" id="cd00052">
    <property type="entry name" value="EH"/>
    <property type="match status" value="2"/>
</dbReference>
<evidence type="ECO:0000313" key="15">
    <source>
        <dbReference type="RefSeq" id="XP_025420986.1"/>
    </source>
</evidence>
<dbReference type="SMART" id="SM00233">
    <property type="entry name" value="PH"/>
    <property type="match status" value="1"/>
</dbReference>
<dbReference type="InterPro" id="IPR011992">
    <property type="entry name" value="EF-hand-dom_pair"/>
</dbReference>
<feature type="region of interest" description="Disordered" evidence="8">
    <location>
        <begin position="303"/>
        <end position="353"/>
    </location>
</feature>
<sequence length="1629" mass="183992">MDPWVVTPQEWTRFCEHFQALKPVGGVITGEQAKGFLLQSRLPPLVLGAIWALADTDADGCMNIIEFTIACKLISLKLRGLELPKVIPSNLWNSVQSLNSVPKASSPLITSPPSMAPGIAPPMTLPLSTISPTTVLPAVSSPLPVASSPIGVVASNVSPVVSQPVLKQPSPVQFANSMGVVTHPVPPAKPAPPAAPSLTTTPIASMPMPISIDSPGNQEWAVPHQTKLKYTQLFNTTDRMRTGFLTGVQARGIMVATQLPQNVLAQIWNLSDMDKDGQLCCDEFILAMYLCDLAKSGEKIRIPLPPELIPPSVRRQRQNSLTAPSEGTPESDSCLISQTTFEDKRKENFEKGQAELERRRKTLLEIQRKEQEERERKEREEQERKEKIRLEQEKRRQEELEIQMRKQRELEQEREEQRKRTQEQRETARKEMERQRQLEWEKQRSMELQQQRNKEQEMVLKLKGKNQSLSIDLQLMTDKVQDLSQRISETRASVTGVKSTIDSMRITRDTQMNEMSRLKSTLKEQNHRLIVVSQEKIRLEAKNKTNSSIETAETQDRTQLSISNKKLSLKTLQDKINDLNAQIELKKQDVENNNSTIDQLKIQLTTLIEDCEKIYPNYEENTKKVVEMKKNKAKEMSSWGDDAWNSASTTEFVEETSTSKLDTSAYKKCRALYEFEARNTDELSFQPGDIIMVPLEQNAEPGWLTGELKNKTGWFPESYVETVDGTDDIRDIIANRQAPLEDNFVSTQKPLEGIAELPENEIGQGFDTEDFNSTYPSTALTLGLGKTVNITAQALRDWTGKDSTYLSLKSGDIVEVIENQDDWWYGKTSDNRSGWFQKSCVTIIENAVKDTNIPTDKQEYYIVLYPYESVEPGDLNMNQDEVVLVTKKDGDWWTGTIGDRSGIFPSNYVQYLDPQPKGTTINKNPPFETASSIKSETSVASSPLTTPIQLEPQKSCSRSVTPDLASTKRESSANEDSENDDKVSKGTKKAEVATVIAPYTATSTEQLSLQRGQLVKIRKKTTTGWWEGELQAKGQKRQIGWFPASYVKPLGNAGRANSPAAKSNQPSVPVTATTTPSNNSIEKVIALFPFNAVHNDELTFQKDEIITLVSKDEQAWWRGELNGKTGLFPSNYVAPLSEVTIKVKLNKEERKRQQHIHELITTEQAYIEDMTAVHEVFEKPLYESGVLSTTDIRKIFINWEEIIECNQMFLTSLRVRRDMSPAGIVRIVGDILCEHFPRMTRYVRFCSCQLNAAITLQKFTETNPAFCEVTKRCQSNTRIKGLPLSSFLIKPMQRITKYPLLVQKILEHTPPSHPDHFHLQEAHAKAEEICLRVNEGVREKENSDRLEWLQTHVNSEGLSERLIFNSLTNSLGSRKFLHFGSLSKTKSGKELVGFLMNDMFLLVEPVKPAILCGQSFSFDKFAGDSFKIYKQPFLLILLNIGDSVTDSVEFRIDYDNVPILLSAPSINERNLWLKTLNEAKKILTASEKNQKQLLESKKADFGACGRVLVFVMDGKKLQAPKLGKRATFCEVSMGSRKQCTQIIESPDPKWDSSMQFLVKNIQDDILCVTVFNQGHYSPDEFLGRSEIRVSEIIQSTKNSRGPLTKHLQLREVPTGVITLKLDLCLFEKN</sequence>
<dbReference type="RefSeq" id="XP_025420986.1">
    <property type="nucleotide sequence ID" value="XM_025565201.1"/>
</dbReference>
<dbReference type="PROSITE" id="PS50031">
    <property type="entry name" value="EH"/>
    <property type="match status" value="2"/>
</dbReference>
<feature type="domain" description="SH3" evidence="9">
    <location>
        <begin position="856"/>
        <end position="914"/>
    </location>
</feature>
<feature type="region of interest" description="Disordered" evidence="8">
    <location>
        <begin position="1053"/>
        <end position="1075"/>
    </location>
</feature>
<evidence type="ECO:0000256" key="6">
    <source>
        <dbReference type="PROSITE-ProRule" id="PRU00192"/>
    </source>
</evidence>
<feature type="domain" description="C2" evidence="10">
    <location>
        <begin position="1487"/>
        <end position="1603"/>
    </location>
</feature>
<accession>A0A8B8GDG3</accession>
<dbReference type="PANTHER" id="PTHR46006:SF6">
    <property type="entry name" value="INTERSECTIN-2 ISOFORM X1"/>
    <property type="match status" value="1"/>
</dbReference>
<dbReference type="GO" id="GO:0035025">
    <property type="term" value="P:positive regulation of Rho protein signal transduction"/>
    <property type="evidence" value="ECO:0007669"/>
    <property type="project" value="TreeGrafter"/>
</dbReference>
<dbReference type="GO" id="GO:0005737">
    <property type="term" value="C:cytoplasm"/>
    <property type="evidence" value="ECO:0007669"/>
    <property type="project" value="UniProtKB-SubCell"/>
</dbReference>
<dbReference type="PROSITE" id="PS00018">
    <property type="entry name" value="EF_HAND_1"/>
    <property type="match status" value="2"/>
</dbReference>
<evidence type="ECO:0000259" key="11">
    <source>
        <dbReference type="PROSITE" id="PS50010"/>
    </source>
</evidence>
<dbReference type="SMART" id="SM00325">
    <property type="entry name" value="RhoGEF"/>
    <property type="match status" value="1"/>
</dbReference>
<feature type="domain" description="SH3" evidence="9">
    <location>
        <begin position="1079"/>
        <end position="1138"/>
    </location>
</feature>
<evidence type="ECO:0000256" key="1">
    <source>
        <dbReference type="ARBA" id="ARBA00004496"/>
    </source>
</evidence>
<dbReference type="InterPro" id="IPR000008">
    <property type="entry name" value="C2_dom"/>
</dbReference>
<dbReference type="Pfam" id="PF07653">
    <property type="entry name" value="SH3_2"/>
    <property type="match status" value="2"/>
</dbReference>
<dbReference type="SMART" id="SM00326">
    <property type="entry name" value="SH3"/>
    <property type="match status" value="5"/>
</dbReference>
<dbReference type="SMART" id="SM00239">
    <property type="entry name" value="C2"/>
    <property type="match status" value="1"/>
</dbReference>
<feature type="domain" description="SH3" evidence="9">
    <location>
        <begin position="988"/>
        <end position="1052"/>
    </location>
</feature>
<dbReference type="Proteomes" id="UP000694846">
    <property type="component" value="Unplaced"/>
</dbReference>
<dbReference type="Pfam" id="PF14604">
    <property type="entry name" value="SH3_9"/>
    <property type="match status" value="3"/>
</dbReference>
<dbReference type="InterPro" id="IPR000261">
    <property type="entry name" value="EH_dom"/>
</dbReference>
<dbReference type="PROSITE" id="PS50002">
    <property type="entry name" value="SH3"/>
    <property type="match status" value="5"/>
</dbReference>
<dbReference type="Gene3D" id="2.30.30.40">
    <property type="entry name" value="SH3 Domains"/>
    <property type="match status" value="5"/>
</dbReference>
<dbReference type="InterPro" id="IPR018247">
    <property type="entry name" value="EF_Hand_1_Ca_BS"/>
</dbReference>
<dbReference type="Pfam" id="PF12763">
    <property type="entry name" value="EH"/>
    <property type="match status" value="2"/>
</dbReference>
<dbReference type="OrthoDB" id="207120at2759"/>
<gene>
    <name evidence="15 16 17" type="primary">LOC112691068</name>
</gene>
<feature type="compositionally biased region" description="Polar residues" evidence="8">
    <location>
        <begin position="917"/>
        <end position="960"/>
    </location>
</feature>
<feature type="compositionally biased region" description="Polar residues" evidence="8">
    <location>
        <begin position="318"/>
        <end position="340"/>
    </location>
</feature>
<evidence type="ECO:0000256" key="7">
    <source>
        <dbReference type="SAM" id="Coils"/>
    </source>
</evidence>
<dbReference type="Gene3D" id="2.30.29.30">
    <property type="entry name" value="Pleckstrin-homology domain (PH domain)/Phosphotyrosine-binding domain (PTB)"/>
    <property type="match status" value="1"/>
</dbReference>
<dbReference type="CDD" id="cd11836">
    <property type="entry name" value="SH3_Intersectin_1"/>
    <property type="match status" value="1"/>
</dbReference>
<dbReference type="Gene3D" id="2.60.40.150">
    <property type="entry name" value="C2 domain"/>
    <property type="match status" value="1"/>
</dbReference>
<dbReference type="InterPro" id="IPR035899">
    <property type="entry name" value="DBL_dom_sf"/>
</dbReference>
<evidence type="ECO:0000256" key="4">
    <source>
        <dbReference type="ARBA" id="ARBA00022583"/>
    </source>
</evidence>
<evidence type="ECO:0000259" key="10">
    <source>
        <dbReference type="PROSITE" id="PS50004"/>
    </source>
</evidence>
<feature type="region of interest" description="Disordered" evidence="8">
    <location>
        <begin position="915"/>
        <end position="989"/>
    </location>
</feature>
<dbReference type="GO" id="GO:0006897">
    <property type="term" value="P:endocytosis"/>
    <property type="evidence" value="ECO:0007669"/>
    <property type="project" value="UniProtKB-KW"/>
</dbReference>
<dbReference type="SMART" id="SM00027">
    <property type="entry name" value="EH"/>
    <property type="match status" value="2"/>
</dbReference>
<feature type="domain" description="DH" evidence="11">
    <location>
        <begin position="1151"/>
        <end position="1336"/>
    </location>
</feature>
<feature type="compositionally biased region" description="Low complexity" evidence="8">
    <location>
        <begin position="1066"/>
        <end position="1075"/>
    </location>
</feature>
<keyword evidence="5" id="KW-0106">Calcium</keyword>
<dbReference type="RefSeq" id="XP_025420987.1">
    <property type="nucleotide sequence ID" value="XM_025565202.1"/>
</dbReference>
<dbReference type="FunFam" id="2.30.30.40:FF:000072">
    <property type="entry name" value="Unconventional Myosin IB"/>
    <property type="match status" value="2"/>
</dbReference>
<dbReference type="CTD" id="35378"/>
<name>A0A8B8GDG3_9HEMI</name>
<evidence type="ECO:0000256" key="3">
    <source>
        <dbReference type="ARBA" id="ARBA00022490"/>
    </source>
</evidence>
<feature type="coiled-coil region" evidence="7">
    <location>
        <begin position="466"/>
        <end position="528"/>
    </location>
</feature>
<feature type="domain" description="SH3" evidence="9">
    <location>
        <begin position="664"/>
        <end position="725"/>
    </location>
</feature>
<dbReference type="CDD" id="cd11838">
    <property type="entry name" value="SH3_Intersectin_3"/>
    <property type="match status" value="1"/>
</dbReference>
<evidence type="ECO:0000256" key="8">
    <source>
        <dbReference type="SAM" id="MobiDB-lite"/>
    </source>
</evidence>
<dbReference type="InterPro" id="IPR001849">
    <property type="entry name" value="PH_domain"/>
</dbReference>
<keyword evidence="7" id="KW-0175">Coiled coil</keyword>
<dbReference type="Pfam" id="PF00621">
    <property type="entry name" value="RhoGEF"/>
    <property type="match status" value="1"/>
</dbReference>
<dbReference type="PROSITE" id="PS50222">
    <property type="entry name" value="EF_HAND_2"/>
    <property type="match status" value="1"/>
</dbReference>
<feature type="domain" description="EH" evidence="12">
    <location>
        <begin position="10"/>
        <end position="98"/>
    </location>
</feature>
<dbReference type="PROSITE" id="PS50004">
    <property type="entry name" value="C2"/>
    <property type="match status" value="1"/>
</dbReference>
<proteinExistence type="predicted"/>
<dbReference type="CDD" id="cd00160">
    <property type="entry name" value="RhoGEF"/>
    <property type="match status" value="1"/>
</dbReference>
<dbReference type="SUPFAM" id="SSF50044">
    <property type="entry name" value="SH3-domain"/>
    <property type="match status" value="5"/>
</dbReference>
<dbReference type="CDD" id="cd11840">
    <property type="entry name" value="SH3_Intersectin_5"/>
    <property type="match status" value="1"/>
</dbReference>
<dbReference type="InterPro" id="IPR002048">
    <property type="entry name" value="EF_hand_dom"/>
</dbReference>
<dbReference type="Pfam" id="PF00168">
    <property type="entry name" value="C2"/>
    <property type="match status" value="1"/>
</dbReference>
<dbReference type="InterPro" id="IPR036028">
    <property type="entry name" value="SH3-like_dom_sf"/>
</dbReference>
<evidence type="ECO:0000256" key="5">
    <source>
        <dbReference type="ARBA" id="ARBA00022837"/>
    </source>
</evidence>
<evidence type="ECO:0000259" key="12">
    <source>
        <dbReference type="PROSITE" id="PS50031"/>
    </source>
</evidence>
<feature type="coiled-coil region" evidence="7">
    <location>
        <begin position="562"/>
        <end position="603"/>
    </location>
</feature>
<comment type="subcellular location">
    <subcellularLocation>
        <location evidence="1">Cytoplasm</location>
    </subcellularLocation>
</comment>
<dbReference type="SUPFAM" id="SSF47473">
    <property type="entry name" value="EF-hand"/>
    <property type="match status" value="2"/>
</dbReference>
<dbReference type="SUPFAM" id="SSF50729">
    <property type="entry name" value="PH domain-like"/>
    <property type="match status" value="1"/>
</dbReference>
<dbReference type="SUPFAM" id="SSF49562">
    <property type="entry name" value="C2 domain (Calcium/lipid-binding domain, CaLB)"/>
    <property type="match status" value="1"/>
</dbReference>
<organism evidence="14 17">
    <name type="scientific">Sipha flava</name>
    <name type="common">yellow sugarcane aphid</name>
    <dbReference type="NCBI Taxonomy" id="143950"/>
    <lineage>
        <taxon>Eukaryota</taxon>
        <taxon>Metazoa</taxon>
        <taxon>Ecdysozoa</taxon>
        <taxon>Arthropoda</taxon>
        <taxon>Hexapoda</taxon>
        <taxon>Insecta</taxon>
        <taxon>Pterygota</taxon>
        <taxon>Neoptera</taxon>
        <taxon>Paraneoptera</taxon>
        <taxon>Hemiptera</taxon>
        <taxon>Sternorrhyncha</taxon>
        <taxon>Aphidomorpha</taxon>
        <taxon>Aphidoidea</taxon>
        <taxon>Aphididae</taxon>
        <taxon>Sipha</taxon>
    </lineage>
</organism>
<dbReference type="InterPro" id="IPR035892">
    <property type="entry name" value="C2_domain_sf"/>
</dbReference>
<dbReference type="GO" id="GO:0005509">
    <property type="term" value="F:calcium ion binding"/>
    <property type="evidence" value="ECO:0007669"/>
    <property type="project" value="InterPro"/>
</dbReference>
<feature type="domain" description="SH3" evidence="9">
    <location>
        <begin position="787"/>
        <end position="846"/>
    </location>
</feature>
<evidence type="ECO:0000313" key="17">
    <source>
        <dbReference type="RefSeq" id="XP_025420988.1"/>
    </source>
</evidence>
<dbReference type="Gene3D" id="1.20.900.10">
    <property type="entry name" value="Dbl homology (DH) domain"/>
    <property type="match status" value="1"/>
</dbReference>
<keyword evidence="2 6" id="KW-0728">SH3 domain</keyword>
<evidence type="ECO:0000259" key="9">
    <source>
        <dbReference type="PROSITE" id="PS50002"/>
    </source>
</evidence>
<feature type="compositionally biased region" description="Basic and acidic residues" evidence="8">
    <location>
        <begin position="980"/>
        <end position="989"/>
    </location>
</feature>
<dbReference type="PROSITE" id="PS50010">
    <property type="entry name" value="DH_2"/>
    <property type="match status" value="1"/>
</dbReference>
<keyword evidence="3" id="KW-0963">Cytoplasm</keyword>
<dbReference type="Gene3D" id="1.10.238.10">
    <property type="entry name" value="EF-hand"/>
    <property type="match status" value="2"/>
</dbReference>
<protein>
    <submittedName>
        <fullName evidence="15 16">Intersectin-1 isoform X1</fullName>
    </submittedName>
</protein>
<keyword evidence="4" id="KW-0254">Endocytosis</keyword>
<dbReference type="SUPFAM" id="SSF48065">
    <property type="entry name" value="DBL homology domain (DH-domain)"/>
    <property type="match status" value="1"/>
</dbReference>
<dbReference type="GeneID" id="112691068"/>